<dbReference type="PANTHER" id="PTHR37488:SF7">
    <property type="entry name" value="DUF1275 DOMAIN PROTEIN"/>
    <property type="match status" value="1"/>
</dbReference>
<accession>A0AAI8YHE7</accession>
<reference evidence="1" key="1">
    <citation type="submission" date="2023-10" db="EMBL/GenBank/DDBJ databases">
        <authorList>
            <person name="Hackl T."/>
        </authorList>
    </citation>
    <scope>NUCLEOTIDE SEQUENCE</scope>
</reference>
<proteinExistence type="predicted"/>
<gene>
    <name evidence="1" type="ORF">KHLLAP_LOCUS5180</name>
</gene>
<comment type="caution">
    <text evidence="1">The sequence shown here is derived from an EMBL/GenBank/DDBJ whole genome shotgun (WGS) entry which is preliminary data.</text>
</comment>
<name>A0AAI8YHE7_9PEZI</name>
<evidence type="ECO:0000313" key="1">
    <source>
        <dbReference type="EMBL" id="CAJ2504712.1"/>
    </source>
</evidence>
<dbReference type="PANTHER" id="PTHR37488">
    <property type="entry name" value="DUF1275 DOMAIN-CONTAINING PROTEIN"/>
    <property type="match status" value="1"/>
</dbReference>
<dbReference type="EMBL" id="CAUWAG010000007">
    <property type="protein sequence ID" value="CAJ2504712.1"/>
    <property type="molecule type" value="Genomic_DNA"/>
</dbReference>
<dbReference type="AlphaFoldDB" id="A0AAI8YHE7"/>
<protein>
    <submittedName>
        <fullName evidence="1">Uu.00g121060.m01.CDS01</fullName>
    </submittedName>
</protein>
<organism evidence="1 2">
    <name type="scientific">Anthostomella pinea</name>
    <dbReference type="NCBI Taxonomy" id="933095"/>
    <lineage>
        <taxon>Eukaryota</taxon>
        <taxon>Fungi</taxon>
        <taxon>Dikarya</taxon>
        <taxon>Ascomycota</taxon>
        <taxon>Pezizomycotina</taxon>
        <taxon>Sordariomycetes</taxon>
        <taxon>Xylariomycetidae</taxon>
        <taxon>Xylariales</taxon>
        <taxon>Xylariaceae</taxon>
        <taxon>Anthostomella</taxon>
    </lineage>
</organism>
<sequence length="384" mass="42983">MTLLFNPELDILHVSPGRSGDNAVHLLHHLRAYDVQNVGLRNVALNPNDVSRLTDIDLSAVDPLAAAAFTDTIANLRQVFYMCIESAGRIYLGPRNGILAVTGFEMHRSRPIMPEVPTFDCVGRDPRPIAGDLRKVFAGTADRRKMVFQWRELLRKWQIPHNPKVDYRFLVAHEWNGAEDEDKVVDRESADAWLQREDKRWRNGQQRLADSILRRGGNIPVESPEDLEQAPRPAIGFWLFPVEALGRVPSRHKVSTSTSTVWRPKRVLDMRCSAFSRLPKLTGSARLRRTLFVSFLLQTICAVRNVDFSALAPVALLSFQAAGQIVDRRGLGVSEQFLAPLARNAKRNRRAVAFVLTLVGAICGGWISKATGAVQPSLWFVAAL</sequence>
<keyword evidence="2" id="KW-1185">Reference proteome</keyword>
<dbReference type="Proteomes" id="UP001295740">
    <property type="component" value="Unassembled WGS sequence"/>
</dbReference>
<evidence type="ECO:0000313" key="2">
    <source>
        <dbReference type="Proteomes" id="UP001295740"/>
    </source>
</evidence>